<dbReference type="InterPro" id="IPR051678">
    <property type="entry name" value="AGP_Transferase"/>
</dbReference>
<dbReference type="PANTHER" id="PTHR21310">
    <property type="entry name" value="AMINOGLYCOSIDE PHOSPHOTRANSFERASE-RELATED-RELATED"/>
    <property type="match status" value="1"/>
</dbReference>
<dbReference type="Pfam" id="PF01636">
    <property type="entry name" value="APH"/>
    <property type="match status" value="1"/>
</dbReference>
<comment type="caution">
    <text evidence="3">The sequence shown here is derived from an EMBL/GenBank/DDBJ whole genome shotgun (WGS) entry which is preliminary data.</text>
</comment>
<protein>
    <submittedName>
        <fullName evidence="3">Aminoglycoside phosphotransferase family protein</fullName>
    </submittedName>
</protein>
<organism evidence="3 4">
    <name type="scientific">Pyxidicoccus fallax</name>
    <dbReference type="NCBI Taxonomy" id="394095"/>
    <lineage>
        <taxon>Bacteria</taxon>
        <taxon>Pseudomonadati</taxon>
        <taxon>Myxococcota</taxon>
        <taxon>Myxococcia</taxon>
        <taxon>Myxococcales</taxon>
        <taxon>Cystobacterineae</taxon>
        <taxon>Myxococcaceae</taxon>
        <taxon>Pyxidicoccus</taxon>
    </lineage>
</organism>
<proteinExistence type="predicted"/>
<evidence type="ECO:0000259" key="2">
    <source>
        <dbReference type="Pfam" id="PF01636"/>
    </source>
</evidence>
<feature type="domain" description="Aminoglycoside phosphotransferase" evidence="2">
    <location>
        <begin position="70"/>
        <end position="296"/>
    </location>
</feature>
<reference evidence="3 4" key="1">
    <citation type="submission" date="2020-04" db="EMBL/GenBank/DDBJ databases">
        <title>Draft genome of Pyxidicoccus fallax type strain.</title>
        <authorList>
            <person name="Whitworth D.E."/>
        </authorList>
    </citation>
    <scope>NUCLEOTIDE SEQUENCE [LARGE SCALE GENOMIC DNA]</scope>
    <source>
        <strain evidence="3 4">DSM 14698</strain>
    </source>
</reference>
<dbReference type="PANTHER" id="PTHR21310:SF42">
    <property type="entry name" value="BIFUNCTIONAL AAC_APH"/>
    <property type="match status" value="1"/>
</dbReference>
<name>A0A848LR46_9BACT</name>
<dbReference type="CDD" id="cd05155">
    <property type="entry name" value="APH_ChoK_like_1"/>
    <property type="match status" value="1"/>
</dbReference>
<dbReference type="Gene3D" id="3.90.1200.10">
    <property type="match status" value="1"/>
</dbReference>
<feature type="compositionally biased region" description="Polar residues" evidence="1">
    <location>
        <begin position="11"/>
        <end position="27"/>
    </location>
</feature>
<keyword evidence="4" id="KW-1185">Reference proteome</keyword>
<dbReference type="AlphaFoldDB" id="A0A848LR46"/>
<evidence type="ECO:0000256" key="1">
    <source>
        <dbReference type="SAM" id="MobiDB-lite"/>
    </source>
</evidence>
<sequence length="338" mass="35300">MASTCLCAPSGTRSPGDTRSGNVTAPHSTPREVSAVPGKPPAEIDLTPTLVHALLAEQHPDLAGLPVRWVAHGWDNATFRLGEDLAVRLPRRASAAPLVEHEQRWLGVLAALCPVPVPAPVRTGRPGATFPWAWSVVPWFIGRHAADEPVAARTPWAGTLAEALAALHAPAPAEAPVNPVRGGSLAGRSAALAERLAGGHLDRVLPDARARAEALWRDALAAPAWPGPPLWLHGDPHPANLLTHDGRLAALLDFGDLTAGDPACDLATAWLTFDATGRAVFQARSDALADAAGPPDPGRWRRAAGWALIMASAMVTHGDDDPVIAAIGEHALRDLLAG</sequence>
<dbReference type="SUPFAM" id="SSF56112">
    <property type="entry name" value="Protein kinase-like (PK-like)"/>
    <property type="match status" value="1"/>
</dbReference>
<dbReference type="InterPro" id="IPR002575">
    <property type="entry name" value="Aminoglycoside_PTrfase"/>
</dbReference>
<gene>
    <name evidence="3" type="ORF">HG543_36790</name>
</gene>
<evidence type="ECO:0000313" key="3">
    <source>
        <dbReference type="EMBL" id="NMO20378.1"/>
    </source>
</evidence>
<dbReference type="EMBL" id="JABBJJ010000240">
    <property type="protein sequence ID" value="NMO20378.1"/>
    <property type="molecule type" value="Genomic_DNA"/>
</dbReference>
<accession>A0A848LR46</accession>
<dbReference type="Gene3D" id="3.30.200.20">
    <property type="entry name" value="Phosphorylase Kinase, domain 1"/>
    <property type="match status" value="1"/>
</dbReference>
<dbReference type="InterPro" id="IPR011009">
    <property type="entry name" value="Kinase-like_dom_sf"/>
</dbReference>
<evidence type="ECO:0000313" key="4">
    <source>
        <dbReference type="Proteomes" id="UP000518300"/>
    </source>
</evidence>
<dbReference type="Proteomes" id="UP000518300">
    <property type="component" value="Unassembled WGS sequence"/>
</dbReference>
<keyword evidence="3" id="KW-0808">Transferase</keyword>
<dbReference type="GO" id="GO:0016740">
    <property type="term" value="F:transferase activity"/>
    <property type="evidence" value="ECO:0007669"/>
    <property type="project" value="UniProtKB-KW"/>
</dbReference>
<feature type="region of interest" description="Disordered" evidence="1">
    <location>
        <begin position="1"/>
        <end position="42"/>
    </location>
</feature>